<gene>
    <name evidence="2" type="ORF">F4554_005352</name>
</gene>
<feature type="region of interest" description="Disordered" evidence="1">
    <location>
        <begin position="1"/>
        <end position="32"/>
    </location>
</feature>
<accession>A0A852ZID4</accession>
<evidence type="ECO:0000256" key="1">
    <source>
        <dbReference type="SAM" id="MobiDB-lite"/>
    </source>
</evidence>
<comment type="caution">
    <text evidence="2">The sequence shown here is derived from an EMBL/GenBank/DDBJ whole genome shotgun (WGS) entry which is preliminary data.</text>
</comment>
<keyword evidence="3" id="KW-1185">Reference proteome</keyword>
<evidence type="ECO:0000313" key="3">
    <source>
        <dbReference type="Proteomes" id="UP000579605"/>
    </source>
</evidence>
<dbReference type="AlphaFoldDB" id="A0A852ZID4"/>
<sequence length="32" mass="3422">MRAHEVVDQAVEPTAGLVDQREDPHLPAGDPA</sequence>
<dbReference type="Proteomes" id="UP000579605">
    <property type="component" value="Unassembled WGS sequence"/>
</dbReference>
<reference evidence="2 3" key="1">
    <citation type="submission" date="2020-07" db="EMBL/GenBank/DDBJ databases">
        <title>Sequencing the genomes of 1000 actinobacteria strains.</title>
        <authorList>
            <person name="Klenk H.-P."/>
        </authorList>
    </citation>
    <scope>NUCLEOTIDE SEQUENCE [LARGE SCALE GENOMIC DNA]</scope>
    <source>
        <strain evidence="2 3">DSM 18448</strain>
    </source>
</reference>
<proteinExistence type="predicted"/>
<organism evidence="2 3">
    <name type="scientific">Actinopolymorpha rutila</name>
    <dbReference type="NCBI Taxonomy" id="446787"/>
    <lineage>
        <taxon>Bacteria</taxon>
        <taxon>Bacillati</taxon>
        <taxon>Actinomycetota</taxon>
        <taxon>Actinomycetes</taxon>
        <taxon>Propionibacteriales</taxon>
        <taxon>Actinopolymorphaceae</taxon>
        <taxon>Actinopolymorpha</taxon>
    </lineage>
</organism>
<evidence type="ECO:0000313" key="2">
    <source>
        <dbReference type="EMBL" id="NYH92714.1"/>
    </source>
</evidence>
<dbReference type="EMBL" id="JACBZH010000001">
    <property type="protein sequence ID" value="NYH92714.1"/>
    <property type="molecule type" value="Genomic_DNA"/>
</dbReference>
<protein>
    <submittedName>
        <fullName evidence="2">Uncharacterized protein</fullName>
    </submittedName>
</protein>
<name>A0A852ZID4_9ACTN</name>